<dbReference type="SMART" id="SM00822">
    <property type="entry name" value="PKS_KR"/>
    <property type="match status" value="1"/>
</dbReference>
<dbReference type="Proteomes" id="UP000654075">
    <property type="component" value="Unassembled WGS sequence"/>
</dbReference>
<dbReference type="InterPro" id="IPR013968">
    <property type="entry name" value="PKS_KR"/>
</dbReference>
<dbReference type="Pfam" id="PF08659">
    <property type="entry name" value="KR"/>
    <property type="match status" value="1"/>
</dbReference>
<feature type="domain" description="Ketoreductase" evidence="3">
    <location>
        <begin position="23"/>
        <end position="162"/>
    </location>
</feature>
<reference evidence="4" key="1">
    <citation type="submission" date="2021-02" db="EMBL/GenBank/DDBJ databases">
        <authorList>
            <person name="Dougan E. K."/>
            <person name="Rhodes N."/>
            <person name="Thang M."/>
            <person name="Chan C."/>
        </authorList>
    </citation>
    <scope>NUCLEOTIDE SEQUENCE</scope>
</reference>
<gene>
    <name evidence="4" type="ORF">PGLA1383_LOCUS11754</name>
</gene>
<dbReference type="GO" id="GO:0004312">
    <property type="term" value="F:fatty acid synthase activity"/>
    <property type="evidence" value="ECO:0007669"/>
    <property type="project" value="TreeGrafter"/>
</dbReference>
<dbReference type="AlphaFoldDB" id="A0A813DYY8"/>
<dbReference type="SUPFAM" id="SSF51735">
    <property type="entry name" value="NAD(P)-binding Rossmann-fold domains"/>
    <property type="match status" value="1"/>
</dbReference>
<keyword evidence="5" id="KW-1185">Reference proteome</keyword>
<dbReference type="PANTHER" id="PTHR43775">
    <property type="entry name" value="FATTY ACID SYNTHASE"/>
    <property type="match status" value="1"/>
</dbReference>
<name>A0A813DYY8_POLGL</name>
<dbReference type="PANTHER" id="PTHR43775:SF37">
    <property type="entry name" value="SI:DKEY-61P9.11"/>
    <property type="match status" value="1"/>
</dbReference>
<evidence type="ECO:0000256" key="2">
    <source>
        <dbReference type="ARBA" id="ARBA00022553"/>
    </source>
</evidence>
<keyword evidence="2" id="KW-0597">Phosphoprotein</keyword>
<proteinExistence type="predicted"/>
<dbReference type="EMBL" id="CAJNNV010006140">
    <property type="protein sequence ID" value="CAE8593146.1"/>
    <property type="molecule type" value="Genomic_DNA"/>
</dbReference>
<evidence type="ECO:0000313" key="5">
    <source>
        <dbReference type="Proteomes" id="UP000654075"/>
    </source>
</evidence>
<dbReference type="InterPro" id="IPR057326">
    <property type="entry name" value="KR_dom"/>
</dbReference>
<keyword evidence="1" id="KW-0596">Phosphopantetheine</keyword>
<organism evidence="4 5">
    <name type="scientific">Polarella glacialis</name>
    <name type="common">Dinoflagellate</name>
    <dbReference type="NCBI Taxonomy" id="89957"/>
    <lineage>
        <taxon>Eukaryota</taxon>
        <taxon>Sar</taxon>
        <taxon>Alveolata</taxon>
        <taxon>Dinophyceae</taxon>
        <taxon>Suessiales</taxon>
        <taxon>Suessiaceae</taxon>
        <taxon>Polarella</taxon>
    </lineage>
</organism>
<dbReference type="InterPro" id="IPR036291">
    <property type="entry name" value="NAD(P)-bd_dom_sf"/>
</dbReference>
<evidence type="ECO:0000256" key="1">
    <source>
        <dbReference type="ARBA" id="ARBA00022450"/>
    </source>
</evidence>
<protein>
    <recommendedName>
        <fullName evidence="3">Ketoreductase domain-containing protein</fullName>
    </recommendedName>
</protein>
<dbReference type="GO" id="GO:0006633">
    <property type="term" value="P:fatty acid biosynthetic process"/>
    <property type="evidence" value="ECO:0007669"/>
    <property type="project" value="TreeGrafter"/>
</dbReference>
<comment type="caution">
    <text evidence="4">The sequence shown here is derived from an EMBL/GenBank/DDBJ whole genome shotgun (WGS) entry which is preliminary data.</text>
</comment>
<dbReference type="Gene3D" id="3.40.50.720">
    <property type="entry name" value="NAD(P)-binding Rossmann-like Domain"/>
    <property type="match status" value="1"/>
</dbReference>
<feature type="non-terminal residue" evidence="4">
    <location>
        <position position="162"/>
    </location>
</feature>
<feature type="non-terminal residue" evidence="4">
    <location>
        <position position="1"/>
    </location>
</feature>
<dbReference type="InterPro" id="IPR050091">
    <property type="entry name" value="PKS_NRPS_Biosynth_Enz"/>
</dbReference>
<evidence type="ECO:0000259" key="3">
    <source>
        <dbReference type="SMART" id="SM00822"/>
    </source>
</evidence>
<sequence>ATALGAACAGCTGGALLPWAAGGSFLVSGGLSGLGLVSALALREAGATSLALLSRSGAARAGRSAQLLEELRAGPGQLEIHLPCCDVADKDALAAIALRRPDFFLGSPAGGRPCGVLHTAGALADALLSDLRQRHFAATFGPKVMGALHLFEAAAAALSAQG</sequence>
<accession>A0A813DYY8</accession>
<evidence type="ECO:0000313" key="4">
    <source>
        <dbReference type="EMBL" id="CAE8593146.1"/>
    </source>
</evidence>